<dbReference type="SUPFAM" id="SSF81301">
    <property type="entry name" value="Nucleotidyltransferase"/>
    <property type="match status" value="1"/>
</dbReference>
<dbReference type="Gene3D" id="3.30.460.10">
    <property type="entry name" value="Beta Polymerase, domain 2"/>
    <property type="match status" value="1"/>
</dbReference>
<reference evidence="1 2" key="1">
    <citation type="submission" date="2021-01" db="EMBL/GenBank/DDBJ databases">
        <title>Genomic Encyclopedia of Type Strains, Phase IV (KMG-IV): sequencing the most valuable type-strain genomes for metagenomic binning, comparative biology and taxonomic classification.</title>
        <authorList>
            <person name="Goeker M."/>
        </authorList>
    </citation>
    <scope>NUCLEOTIDE SEQUENCE [LARGE SCALE GENOMIC DNA]</scope>
    <source>
        <strain evidence="1 2">DSM 105482</strain>
    </source>
</reference>
<dbReference type="Proteomes" id="UP000823486">
    <property type="component" value="Unassembled WGS sequence"/>
</dbReference>
<evidence type="ECO:0000313" key="2">
    <source>
        <dbReference type="Proteomes" id="UP000823486"/>
    </source>
</evidence>
<evidence type="ECO:0000313" key="1">
    <source>
        <dbReference type="EMBL" id="MBM7691508.1"/>
    </source>
</evidence>
<comment type="caution">
    <text evidence="1">The sequence shown here is derived from an EMBL/GenBank/DDBJ whole genome shotgun (WGS) entry which is preliminary data.</text>
</comment>
<dbReference type="RefSeq" id="WP_204539113.1">
    <property type="nucleotide sequence ID" value="NZ_JAFBFI010000002.1"/>
</dbReference>
<dbReference type="InterPro" id="IPR043519">
    <property type="entry name" value="NT_sf"/>
</dbReference>
<gene>
    <name evidence="1" type="ORF">JOC77_000913</name>
</gene>
<keyword evidence="2" id="KW-1185">Reference proteome</keyword>
<organism evidence="1 2">
    <name type="scientific">Peribacillus deserti</name>
    <dbReference type="NCBI Taxonomy" id="673318"/>
    <lineage>
        <taxon>Bacteria</taxon>
        <taxon>Bacillati</taxon>
        <taxon>Bacillota</taxon>
        <taxon>Bacilli</taxon>
        <taxon>Bacillales</taxon>
        <taxon>Bacillaceae</taxon>
        <taxon>Peribacillus</taxon>
    </lineage>
</organism>
<sequence length="279" mass="32379">MGFVSRHGKRDQELPLKRSKLLEAAMEDLTQDSAVAAVYQSGSLAKGNFDSYSDIDLHIIVPPEAKSDFIKNKRCRSAKWGEVLFYEEPSSSAPVIVTHYACFVKVDTWYKTLEEVTPTLWLKGVEVLYDPQNQVRKIIEESAGLTYQPAPRDVVFWRGKVLAFIHEIYRSVMREELYYALSNLDKFRWLIASGWYMEQEKFLDSSYGVWSKIDGKRSHLEGWQLSLLESWDCQRNSKDIMKTLVSMVPEFLRLNEVLSNKTGIEAEEEYCKRIIEMAY</sequence>
<name>A0ABS2QG73_9BACI</name>
<proteinExistence type="predicted"/>
<dbReference type="InterPro" id="IPR007530">
    <property type="entry name" value="Aminoglycoside_adenylylTfrase"/>
</dbReference>
<dbReference type="Pfam" id="PF04439">
    <property type="entry name" value="Adenyl_transf"/>
    <property type="match status" value="1"/>
</dbReference>
<accession>A0ABS2QG73</accession>
<protein>
    <submittedName>
        <fullName evidence="1">Nucleotidyltransferase</fullName>
    </submittedName>
</protein>
<dbReference type="EMBL" id="JAFBFI010000002">
    <property type="protein sequence ID" value="MBM7691508.1"/>
    <property type="molecule type" value="Genomic_DNA"/>
</dbReference>